<reference evidence="2 3" key="1">
    <citation type="submission" date="2018-06" db="EMBL/GenBank/DDBJ databases">
        <title>Genomic Encyclopedia of Archaeal and Bacterial Type Strains, Phase II (KMG-II): from individual species to whole genera.</title>
        <authorList>
            <person name="Goeker M."/>
        </authorList>
    </citation>
    <scope>NUCLEOTIDE SEQUENCE [LARGE SCALE GENOMIC DNA]</scope>
    <source>
        <strain evidence="2 3">DSM 24525</strain>
    </source>
</reference>
<name>A0A2W7IIZ4_9PROT</name>
<dbReference type="RefSeq" id="WP_111398294.1">
    <property type="nucleotide sequence ID" value="NZ_QKYU01000011.1"/>
</dbReference>
<sequence>MLNPYSGRPDGSFWRRAVAIAPADVDPVGAAKFLIAASDKIATAGSCFAQHISRTLVRQGFDYLVTETGPPERGFGTFPARFGNIYSPAQLLQLFRRAYGLFEPTEEAWTRPDGRLVDPFRPQVEPQGFATIEALRADRDQHLAAVRRMFEDCDVFIFTLGLTEAWRSTKDGAVFPLAPGVAAAPDHGDIAFHNFTIAEISADLTAFMAAFRAVNPRVRVIFTVSPVPLVATYEDRHVLVSTIYSKSVLRVAAEDVSRNEPSVAYFPSYEIVTGHHTGYRYFDETLRNVTPQGVEAVMGLFSRHYLAASTEAPATPVLPAKPPAAPVRLDPEFAALSAIICDEEAIDS</sequence>
<evidence type="ECO:0000259" key="1">
    <source>
        <dbReference type="Pfam" id="PF08885"/>
    </source>
</evidence>
<protein>
    <submittedName>
        <fullName evidence="2">GSCFA family protein</fullName>
    </submittedName>
</protein>
<dbReference type="EMBL" id="QKYU01000011">
    <property type="protein sequence ID" value="PZW45634.1"/>
    <property type="molecule type" value="Genomic_DNA"/>
</dbReference>
<dbReference type="InterPro" id="IPR014982">
    <property type="entry name" value="GSCFA"/>
</dbReference>
<evidence type="ECO:0000313" key="3">
    <source>
        <dbReference type="Proteomes" id="UP000249688"/>
    </source>
</evidence>
<organism evidence="2 3">
    <name type="scientific">Humitalea rosea</name>
    <dbReference type="NCBI Taxonomy" id="990373"/>
    <lineage>
        <taxon>Bacteria</taxon>
        <taxon>Pseudomonadati</taxon>
        <taxon>Pseudomonadota</taxon>
        <taxon>Alphaproteobacteria</taxon>
        <taxon>Acetobacterales</taxon>
        <taxon>Roseomonadaceae</taxon>
        <taxon>Humitalea</taxon>
    </lineage>
</organism>
<comment type="caution">
    <text evidence="2">The sequence shown here is derived from an EMBL/GenBank/DDBJ whole genome shotgun (WGS) entry which is preliminary data.</text>
</comment>
<dbReference type="OrthoDB" id="369216at2"/>
<dbReference type="Pfam" id="PF08885">
    <property type="entry name" value="GSCFA"/>
    <property type="match status" value="1"/>
</dbReference>
<keyword evidence="3" id="KW-1185">Reference proteome</keyword>
<dbReference type="Proteomes" id="UP000249688">
    <property type="component" value="Unassembled WGS sequence"/>
</dbReference>
<feature type="domain" description="GSCFA" evidence="1">
    <location>
        <begin position="40"/>
        <end position="301"/>
    </location>
</feature>
<gene>
    <name evidence="2" type="ORF">C8P66_11149</name>
</gene>
<proteinExistence type="predicted"/>
<accession>A0A2W7IIZ4</accession>
<evidence type="ECO:0000313" key="2">
    <source>
        <dbReference type="EMBL" id="PZW45634.1"/>
    </source>
</evidence>
<dbReference type="AlphaFoldDB" id="A0A2W7IIZ4"/>